<dbReference type="OrthoDB" id="5370059at2759"/>
<dbReference type="PANTHER" id="PTHR45982">
    <property type="entry name" value="REGULATOR OF CHROMOSOME CONDENSATION"/>
    <property type="match status" value="1"/>
</dbReference>
<dbReference type="PROSITE" id="PS50012">
    <property type="entry name" value="RCC1_3"/>
    <property type="match status" value="2"/>
</dbReference>
<dbReference type="GO" id="GO:0005737">
    <property type="term" value="C:cytoplasm"/>
    <property type="evidence" value="ECO:0007669"/>
    <property type="project" value="TreeGrafter"/>
</dbReference>
<dbReference type="AlphaFoldDB" id="A0A9X0AHN1"/>
<dbReference type="InterPro" id="IPR051553">
    <property type="entry name" value="Ran_GTPase-activating"/>
</dbReference>
<dbReference type="Proteomes" id="UP001152300">
    <property type="component" value="Unassembled WGS sequence"/>
</dbReference>
<feature type="repeat" description="RCC1" evidence="1">
    <location>
        <begin position="290"/>
        <end position="347"/>
    </location>
</feature>
<feature type="region of interest" description="Disordered" evidence="2">
    <location>
        <begin position="86"/>
        <end position="108"/>
    </location>
</feature>
<dbReference type="EMBL" id="JAPEIS010000010">
    <property type="protein sequence ID" value="KAJ8062529.1"/>
    <property type="molecule type" value="Genomic_DNA"/>
</dbReference>
<dbReference type="InterPro" id="IPR000408">
    <property type="entry name" value="Reg_chr_condens"/>
</dbReference>
<organism evidence="3 4">
    <name type="scientific">Sclerotinia nivalis</name>
    <dbReference type="NCBI Taxonomy" id="352851"/>
    <lineage>
        <taxon>Eukaryota</taxon>
        <taxon>Fungi</taxon>
        <taxon>Dikarya</taxon>
        <taxon>Ascomycota</taxon>
        <taxon>Pezizomycotina</taxon>
        <taxon>Leotiomycetes</taxon>
        <taxon>Helotiales</taxon>
        <taxon>Sclerotiniaceae</taxon>
        <taxon>Sclerotinia</taxon>
    </lineage>
</organism>
<dbReference type="SUPFAM" id="SSF50985">
    <property type="entry name" value="RCC1/BLIP-II"/>
    <property type="match status" value="1"/>
</dbReference>
<proteinExistence type="predicted"/>
<evidence type="ECO:0000313" key="4">
    <source>
        <dbReference type="Proteomes" id="UP001152300"/>
    </source>
</evidence>
<sequence>MELWACGFNAWNQLQFDGDLPDEPEDVFTFKQVLKAKGSIKIIGTSFSACLAAISNDASSPAERIKVAGHPDGFLQAQLEQITAKSSTQTQQEETPFNISQEHSRNATAAGNDKIAEFTPTNLIQYPSLTSYLTRSNPNFVLPLPHITQLVSNTTTFSALTQEGNIYTWGDERYPCCVGREINSSNPASVPTHLPTLSSLPTGPIQKLSSSGPLTAALTSGHDLYIWGRTNVPSIIPELSFPSPSSSSSPSQFSPSSSNDYDPIPLDIHGADILDFSIGENHMLVLTTEGELYVIGENGNGQLGLGEEEKGRCEEWRLVCLDFGEGSRKRCVGVWAGYKCSFVFVEDAGIS</sequence>
<feature type="repeat" description="RCC1" evidence="1">
    <location>
        <begin position="164"/>
        <end position="221"/>
    </location>
</feature>
<protein>
    <submittedName>
        <fullName evidence="3">Uncharacterized protein</fullName>
    </submittedName>
</protein>
<dbReference type="Gene3D" id="2.130.10.30">
    <property type="entry name" value="Regulator of chromosome condensation 1/beta-lactamase-inhibitor protein II"/>
    <property type="match status" value="1"/>
</dbReference>
<dbReference type="GO" id="GO:0005085">
    <property type="term" value="F:guanyl-nucleotide exchange factor activity"/>
    <property type="evidence" value="ECO:0007669"/>
    <property type="project" value="TreeGrafter"/>
</dbReference>
<dbReference type="Pfam" id="PF13540">
    <property type="entry name" value="RCC1_2"/>
    <property type="match status" value="1"/>
</dbReference>
<reference evidence="3" key="1">
    <citation type="submission" date="2022-11" db="EMBL/GenBank/DDBJ databases">
        <title>Genome Resource of Sclerotinia nivalis Strain SnTB1, a Plant Pathogen Isolated from American Ginseng.</title>
        <authorList>
            <person name="Fan S."/>
        </authorList>
    </citation>
    <scope>NUCLEOTIDE SEQUENCE</scope>
    <source>
        <strain evidence="3">SnTB1</strain>
    </source>
</reference>
<evidence type="ECO:0000256" key="2">
    <source>
        <dbReference type="SAM" id="MobiDB-lite"/>
    </source>
</evidence>
<dbReference type="PANTHER" id="PTHR45982:SF1">
    <property type="entry name" value="REGULATOR OF CHROMOSOME CONDENSATION"/>
    <property type="match status" value="1"/>
</dbReference>
<evidence type="ECO:0000313" key="3">
    <source>
        <dbReference type="EMBL" id="KAJ8062529.1"/>
    </source>
</evidence>
<evidence type="ECO:0000256" key="1">
    <source>
        <dbReference type="PROSITE-ProRule" id="PRU00235"/>
    </source>
</evidence>
<gene>
    <name evidence="3" type="ORF">OCU04_009057</name>
</gene>
<accession>A0A9X0AHN1</accession>
<name>A0A9X0AHN1_9HELO</name>
<comment type="caution">
    <text evidence="3">The sequence shown here is derived from an EMBL/GenBank/DDBJ whole genome shotgun (WGS) entry which is preliminary data.</text>
</comment>
<keyword evidence="4" id="KW-1185">Reference proteome</keyword>
<dbReference type="InterPro" id="IPR009091">
    <property type="entry name" value="RCC1/BLIP-II"/>
</dbReference>